<dbReference type="RefSeq" id="WP_205459973.1">
    <property type="nucleotide sequence ID" value="NZ_JAFHKK010000036.1"/>
</dbReference>
<name>A0ABS2WUS4_9BACT</name>
<comment type="pathway">
    <text evidence="1 4">Quinol/quinone metabolism; menaquinone biosynthesis.</text>
</comment>
<dbReference type="SUPFAM" id="SSF53850">
    <property type="entry name" value="Periplasmic binding protein-like II"/>
    <property type="match status" value="1"/>
</dbReference>
<sequence>MIFGKIDYINLLPFHVFLKRSALSNAFKQSLEYKKGVPSVLNHKLKRRQIDAAVISSITSTHPMYHRLDMGIVAKKEVKSVLVKRGKCTLDPASASSNALANVLHVKGEVLIGDRALKAYLQDPSAYVDLAKTWNARTGLPFVFARLCVTKDTAFYRRLAARFVNQNVRIPRYILNQYAKERGISEKDILDYLTLISYRIETKEKRALKRFLGLVKK</sequence>
<dbReference type="Gene3D" id="3.40.190.10">
    <property type="entry name" value="Periplasmic binding protein-like II"/>
    <property type="match status" value="2"/>
</dbReference>
<comment type="function">
    <text evidence="4">Catalyzes the dehydration of chorismate into 3-[(1-carboxyvinyl)oxy]benzoate, a step in the biosynthesis of menaquinone (MK, vitamin K2).</text>
</comment>
<dbReference type="PANTHER" id="PTHR37690:SF1">
    <property type="entry name" value="CHORISMATE DEHYDRATASE"/>
    <property type="match status" value="1"/>
</dbReference>
<dbReference type="PANTHER" id="PTHR37690">
    <property type="entry name" value="CHORISMATE DEHYDRATASE"/>
    <property type="match status" value="1"/>
</dbReference>
<dbReference type="Pfam" id="PF02621">
    <property type="entry name" value="VitK2_biosynth"/>
    <property type="match status" value="2"/>
</dbReference>
<dbReference type="InterPro" id="IPR003773">
    <property type="entry name" value="Menaquinone_biosynth"/>
</dbReference>
<evidence type="ECO:0000256" key="3">
    <source>
        <dbReference type="ARBA" id="ARBA00023239"/>
    </source>
</evidence>
<gene>
    <name evidence="4" type="primary">mqnA</name>
    <name evidence="5" type="ORF">JWV37_11520</name>
</gene>
<comment type="caution">
    <text evidence="5">The sequence shown here is derived from an EMBL/GenBank/DDBJ whole genome shotgun (WGS) entry which is preliminary data.</text>
</comment>
<keyword evidence="2 4" id="KW-0474">Menaquinone biosynthesis</keyword>
<keyword evidence="6" id="KW-1185">Reference proteome</keyword>
<dbReference type="EC" id="4.2.1.151" evidence="4"/>
<reference evidence="5 6" key="2">
    <citation type="submission" date="2021-02" db="EMBL/GenBank/DDBJ databases">
        <title>Sulfurospirillum tamanensis sp. nov.</title>
        <authorList>
            <person name="Frolova A."/>
            <person name="Merkel A."/>
            <person name="Slobodkin A."/>
        </authorList>
    </citation>
    <scope>NUCLEOTIDE SEQUENCE [LARGE SCALE GENOMIC DNA]</scope>
    <source>
        <strain evidence="5 6">T05b</strain>
    </source>
</reference>
<reference evidence="5 6" key="3">
    <citation type="submission" date="2021-02" db="EMBL/GenBank/DDBJ databases">
        <authorList>
            <person name="Merkel A.Y."/>
        </authorList>
    </citation>
    <scope>NUCLEOTIDE SEQUENCE [LARGE SCALE GENOMIC DNA]</scope>
    <source>
        <strain evidence="5 6">T05b</strain>
    </source>
</reference>
<evidence type="ECO:0000256" key="1">
    <source>
        <dbReference type="ARBA" id="ARBA00004863"/>
    </source>
</evidence>
<evidence type="ECO:0000313" key="5">
    <source>
        <dbReference type="EMBL" id="MBN2965412.1"/>
    </source>
</evidence>
<evidence type="ECO:0000256" key="2">
    <source>
        <dbReference type="ARBA" id="ARBA00022428"/>
    </source>
</evidence>
<proteinExistence type="inferred from homology"/>
<keyword evidence="3 4" id="KW-0456">Lyase</keyword>
<dbReference type="Proteomes" id="UP000703590">
    <property type="component" value="Unassembled WGS sequence"/>
</dbReference>
<dbReference type="HAMAP" id="MF_00995">
    <property type="entry name" value="MqnA"/>
    <property type="match status" value="1"/>
</dbReference>
<protein>
    <recommendedName>
        <fullName evidence="4">Chorismate dehydratase</fullName>
        <ecNumber evidence="4">4.2.1.151</ecNumber>
    </recommendedName>
    <alternativeName>
        <fullName evidence="4">Menaquinone biosynthetic enzyme MqnA</fullName>
    </alternativeName>
</protein>
<accession>A0ABS2WUS4</accession>
<reference evidence="6" key="1">
    <citation type="submission" date="2021-02" db="EMBL/GenBank/DDBJ databases">
        <title>Sulfurospirillum tamanensis sp. nov.</title>
        <authorList>
            <person name="Merkel A.Y."/>
        </authorList>
    </citation>
    <scope>NUCLEOTIDE SEQUENCE [LARGE SCALE GENOMIC DNA]</scope>
    <source>
        <strain evidence="6">T05b</strain>
    </source>
</reference>
<organism evidence="5 6">
    <name type="scientific">Sulfurospirillum tamanense</name>
    <dbReference type="NCBI Taxonomy" id="2813362"/>
    <lineage>
        <taxon>Bacteria</taxon>
        <taxon>Pseudomonadati</taxon>
        <taxon>Campylobacterota</taxon>
        <taxon>Epsilonproteobacteria</taxon>
        <taxon>Campylobacterales</taxon>
        <taxon>Sulfurospirillaceae</taxon>
        <taxon>Sulfurospirillum</taxon>
    </lineage>
</organism>
<evidence type="ECO:0000256" key="4">
    <source>
        <dbReference type="HAMAP-Rule" id="MF_00995"/>
    </source>
</evidence>
<comment type="similarity">
    <text evidence="4">Belongs to the MqnA/MqnD family. MqnA subfamily.</text>
</comment>
<dbReference type="InterPro" id="IPR030868">
    <property type="entry name" value="MqnA"/>
</dbReference>
<comment type="catalytic activity">
    <reaction evidence="4">
        <text>chorismate = 3-[(1-carboxyvinyl)-oxy]benzoate + H2O</text>
        <dbReference type="Rhea" id="RHEA:40051"/>
        <dbReference type="ChEBI" id="CHEBI:15377"/>
        <dbReference type="ChEBI" id="CHEBI:29748"/>
        <dbReference type="ChEBI" id="CHEBI:76981"/>
        <dbReference type="EC" id="4.2.1.151"/>
    </reaction>
</comment>
<dbReference type="EMBL" id="JAFHKK010000036">
    <property type="protein sequence ID" value="MBN2965412.1"/>
    <property type="molecule type" value="Genomic_DNA"/>
</dbReference>
<evidence type="ECO:0000313" key="6">
    <source>
        <dbReference type="Proteomes" id="UP000703590"/>
    </source>
</evidence>